<dbReference type="PANTHER" id="PTHR22914">
    <property type="entry name" value="CHITIN SYNTHASE"/>
    <property type="match status" value="1"/>
</dbReference>
<dbReference type="EC" id="2.4.1.16" evidence="2 9"/>
<accession>A0A8H4EL62</accession>
<gene>
    <name evidence="10" type="ORF">F8M41_018650</name>
</gene>
<feature type="transmembrane region" description="Helical" evidence="9">
    <location>
        <begin position="309"/>
        <end position="335"/>
    </location>
</feature>
<dbReference type="InterPro" id="IPR004835">
    <property type="entry name" value="Chitin_synth"/>
</dbReference>
<keyword evidence="5 9" id="KW-0808">Transferase</keyword>
<organism evidence="10 11">
    <name type="scientific">Gigaspora margarita</name>
    <dbReference type="NCBI Taxonomy" id="4874"/>
    <lineage>
        <taxon>Eukaryota</taxon>
        <taxon>Fungi</taxon>
        <taxon>Fungi incertae sedis</taxon>
        <taxon>Mucoromycota</taxon>
        <taxon>Glomeromycotina</taxon>
        <taxon>Glomeromycetes</taxon>
        <taxon>Diversisporales</taxon>
        <taxon>Gigasporaceae</taxon>
        <taxon>Gigaspora</taxon>
    </lineage>
</organism>
<keyword evidence="6 9" id="KW-0812">Transmembrane</keyword>
<comment type="function">
    <text evidence="9">Polymerizes chitin, a structural polymer of the cell wall and septum, by transferring the sugar moiety of UDP-GlcNAc to the non-reducing end of the growing chitin polymer.</text>
</comment>
<feature type="transmembrane region" description="Helical" evidence="9">
    <location>
        <begin position="389"/>
        <end position="411"/>
    </location>
</feature>
<evidence type="ECO:0000256" key="2">
    <source>
        <dbReference type="ARBA" id="ARBA00012543"/>
    </source>
</evidence>
<keyword evidence="11" id="KW-1185">Reference proteome</keyword>
<dbReference type="Proteomes" id="UP000439903">
    <property type="component" value="Unassembled WGS sequence"/>
</dbReference>
<proteinExistence type="inferred from homology"/>
<dbReference type="GO" id="GO:0004100">
    <property type="term" value="F:chitin synthase activity"/>
    <property type="evidence" value="ECO:0007669"/>
    <property type="project" value="UniProtKB-EC"/>
</dbReference>
<keyword evidence="3 9" id="KW-1003">Cell membrane</keyword>
<comment type="subcellular location">
    <subcellularLocation>
        <location evidence="1 9">Cell membrane</location>
        <topology evidence="1 9">Multi-pass membrane protein</topology>
    </subcellularLocation>
</comment>
<comment type="similarity">
    <text evidence="9">Belongs to the chitin synthase family.</text>
</comment>
<evidence type="ECO:0000313" key="10">
    <source>
        <dbReference type="EMBL" id="KAF0508964.1"/>
    </source>
</evidence>
<dbReference type="AlphaFoldDB" id="A0A8H4EL62"/>
<keyword evidence="9" id="KW-1133">Transmembrane helix</keyword>
<keyword evidence="4 9" id="KW-0328">Glycosyltransferase</keyword>
<protein>
    <recommendedName>
        <fullName evidence="2 9">Chitin synthase</fullName>
        <ecNumber evidence="2 9">2.4.1.16</ecNumber>
    </recommendedName>
</protein>
<evidence type="ECO:0000256" key="4">
    <source>
        <dbReference type="ARBA" id="ARBA00022676"/>
    </source>
</evidence>
<name>A0A8H4EL62_GIGMA</name>
<dbReference type="PANTHER" id="PTHR22914:SF9">
    <property type="entry name" value="CHITIN SYNTHASE 1"/>
    <property type="match status" value="1"/>
</dbReference>
<evidence type="ECO:0000256" key="5">
    <source>
        <dbReference type="ARBA" id="ARBA00022679"/>
    </source>
</evidence>
<dbReference type="OrthoDB" id="26569at2759"/>
<evidence type="ECO:0000256" key="7">
    <source>
        <dbReference type="ARBA" id="ARBA00023136"/>
    </source>
</evidence>
<dbReference type="Pfam" id="PF01644">
    <property type="entry name" value="Chitin_synth_1"/>
    <property type="match status" value="1"/>
</dbReference>
<evidence type="ECO:0000256" key="9">
    <source>
        <dbReference type="RuleBase" id="RU366040"/>
    </source>
</evidence>
<evidence type="ECO:0000256" key="6">
    <source>
        <dbReference type="ARBA" id="ARBA00022692"/>
    </source>
</evidence>
<reference evidence="10 11" key="1">
    <citation type="journal article" date="2019" name="Environ. Microbiol.">
        <title>At the nexus of three kingdoms: the genome of the mycorrhizal fungus Gigaspora margarita provides insights into plant, endobacterial and fungal interactions.</title>
        <authorList>
            <person name="Venice F."/>
            <person name="Ghignone S."/>
            <person name="Salvioli di Fossalunga A."/>
            <person name="Amselem J."/>
            <person name="Novero M."/>
            <person name="Xianan X."/>
            <person name="Sedzielewska Toro K."/>
            <person name="Morin E."/>
            <person name="Lipzen A."/>
            <person name="Grigoriev I.V."/>
            <person name="Henrissat B."/>
            <person name="Martin F.M."/>
            <person name="Bonfante P."/>
        </authorList>
    </citation>
    <scope>NUCLEOTIDE SEQUENCE [LARGE SCALE GENOMIC DNA]</scope>
    <source>
        <strain evidence="10 11">BEG34</strain>
    </source>
</reference>
<dbReference type="EMBL" id="WTPW01000460">
    <property type="protein sequence ID" value="KAF0508964.1"/>
    <property type="molecule type" value="Genomic_DNA"/>
</dbReference>
<evidence type="ECO:0000256" key="1">
    <source>
        <dbReference type="ARBA" id="ARBA00004651"/>
    </source>
</evidence>
<dbReference type="GO" id="GO:0006031">
    <property type="term" value="P:chitin biosynthetic process"/>
    <property type="evidence" value="ECO:0007669"/>
    <property type="project" value="TreeGrafter"/>
</dbReference>
<comment type="catalytic activity">
    <reaction evidence="9">
        <text>[(1-&gt;4)-N-acetyl-beta-D-glucosaminyl](n) + UDP-N-acetyl-alpha-D-glucosamine = [(1-&gt;4)-N-acetyl-beta-D-glucosaminyl](n+1) + UDP + H(+)</text>
        <dbReference type="Rhea" id="RHEA:16637"/>
        <dbReference type="Rhea" id="RHEA-COMP:9593"/>
        <dbReference type="Rhea" id="RHEA-COMP:9595"/>
        <dbReference type="ChEBI" id="CHEBI:15378"/>
        <dbReference type="ChEBI" id="CHEBI:17029"/>
        <dbReference type="ChEBI" id="CHEBI:57705"/>
        <dbReference type="ChEBI" id="CHEBI:58223"/>
        <dbReference type="EC" id="2.4.1.16"/>
    </reaction>
</comment>
<evidence type="ECO:0000256" key="8">
    <source>
        <dbReference type="ARBA" id="ARBA00023316"/>
    </source>
</evidence>
<evidence type="ECO:0000256" key="3">
    <source>
        <dbReference type="ARBA" id="ARBA00022475"/>
    </source>
</evidence>
<comment type="caution">
    <text evidence="10">The sequence shown here is derived from an EMBL/GenBank/DDBJ whole genome shotgun (WGS) entry which is preliminary data.</text>
</comment>
<keyword evidence="7 9" id="KW-0472">Membrane</keyword>
<feature type="transmembrane region" description="Helical" evidence="9">
    <location>
        <begin position="243"/>
        <end position="263"/>
    </location>
</feature>
<feature type="transmembrane region" description="Helical" evidence="9">
    <location>
        <begin position="355"/>
        <end position="377"/>
    </location>
</feature>
<feature type="transmembrane region" description="Helical" evidence="9">
    <location>
        <begin position="283"/>
        <end position="302"/>
    </location>
</feature>
<evidence type="ECO:0000313" key="11">
    <source>
        <dbReference type="Proteomes" id="UP000439903"/>
    </source>
</evidence>
<dbReference type="GO" id="GO:0071555">
    <property type="term" value="P:cell wall organization"/>
    <property type="evidence" value="ECO:0007669"/>
    <property type="project" value="UniProtKB-KW"/>
</dbReference>
<sequence length="587" mass="68264">MKLFELCCNEKLGNQEIGVVSWLKMVFKDEYGQPPFLLSMYGLKLHCHLGERYSCAFDRDHDISGACGEIKVELGHKCRNLLNPLITSQNFEYKMSNILDKPLESVFGYISVLPGAFSAYRYKALMNGPLDKYLKGETNDSGATKTSIFEANMYLAKDHILSFELVIKKNELWKLKYIKSAKAKIDVPDNVLEFISQRCLWLNGSFFTTFYSISKFTQVWRSGQPFYRKTLLQIQFIYNSIQLIFNWFSLANFYLAFVFLIQFTTSNPTTDLFNGYGDNLFDAARSLYLVIIVIIFICSMGNRPQGTKLIYILCIVLFAIIMPFMLYCSIYIMHLTVYKAVPPLDFSNLLKIQEALKNAAFCDIIISVALTYLLYLFSSFIYCEPWHMLTCLVQYLLLVPSYMNVLMIYAFCNTHDVSWGTKGNNIHIGVQPTKEEKTNDKETKIDVYEEIDMAYINIIDELKNKKHDKKQHRNAVIKKDDYYRFIYILVRAVCIPKYLLLCNLLNMSTTISKNLDVEFPLVLTTAEKHNKKRSSHNYIGKNIKKCDQKRKLRIESERRRRKNEATIIKDIANKLPDLTNIEKIYQN</sequence>
<keyword evidence="8 9" id="KW-0961">Cell wall biogenesis/degradation</keyword>
<dbReference type="GO" id="GO:0030428">
    <property type="term" value="C:cell septum"/>
    <property type="evidence" value="ECO:0007669"/>
    <property type="project" value="TreeGrafter"/>
</dbReference>
<dbReference type="GO" id="GO:0005886">
    <property type="term" value="C:plasma membrane"/>
    <property type="evidence" value="ECO:0007669"/>
    <property type="project" value="UniProtKB-SubCell"/>
</dbReference>